<sequence length="101" mass="11612">MSMLIPENESISEMSEMYESNFTNQDSRMNASRGEFDTTIVLDMDSNSHVIDAMFQDFLSFFQSYSGEQEVFDLLLNYEELCCTNFAAVSKLLMKSNSKQL</sequence>
<gene>
    <name evidence="1" type="ORF">HNY73_018158</name>
</gene>
<keyword evidence="2" id="KW-1185">Reference proteome</keyword>
<dbReference type="EMBL" id="JABXBU010002228">
    <property type="protein sequence ID" value="KAF8770654.1"/>
    <property type="molecule type" value="Genomic_DNA"/>
</dbReference>
<accession>A0A8T0EG19</accession>
<reference evidence="1" key="1">
    <citation type="journal article" date="2020" name="bioRxiv">
        <title>Chromosome-level reference genome of the European wasp spider Argiope bruennichi: a resource for studies on range expansion and evolutionary adaptation.</title>
        <authorList>
            <person name="Sheffer M.M."/>
            <person name="Hoppe A."/>
            <person name="Krehenwinkel H."/>
            <person name="Uhl G."/>
            <person name="Kuss A.W."/>
            <person name="Jensen L."/>
            <person name="Jensen C."/>
            <person name="Gillespie R.G."/>
            <person name="Hoff K.J."/>
            <person name="Prost S."/>
        </authorList>
    </citation>
    <scope>NUCLEOTIDE SEQUENCE</scope>
</reference>
<dbReference type="Proteomes" id="UP000807504">
    <property type="component" value="Unassembled WGS sequence"/>
</dbReference>
<organism evidence="1 2">
    <name type="scientific">Argiope bruennichi</name>
    <name type="common">Wasp spider</name>
    <name type="synonym">Aranea bruennichi</name>
    <dbReference type="NCBI Taxonomy" id="94029"/>
    <lineage>
        <taxon>Eukaryota</taxon>
        <taxon>Metazoa</taxon>
        <taxon>Ecdysozoa</taxon>
        <taxon>Arthropoda</taxon>
        <taxon>Chelicerata</taxon>
        <taxon>Arachnida</taxon>
        <taxon>Araneae</taxon>
        <taxon>Araneomorphae</taxon>
        <taxon>Entelegynae</taxon>
        <taxon>Araneoidea</taxon>
        <taxon>Araneidae</taxon>
        <taxon>Argiope</taxon>
    </lineage>
</organism>
<comment type="caution">
    <text evidence="1">The sequence shown here is derived from an EMBL/GenBank/DDBJ whole genome shotgun (WGS) entry which is preliminary data.</text>
</comment>
<dbReference type="AlphaFoldDB" id="A0A8T0EG19"/>
<proteinExistence type="predicted"/>
<reference evidence="1" key="2">
    <citation type="submission" date="2020-06" db="EMBL/GenBank/DDBJ databases">
        <authorList>
            <person name="Sheffer M."/>
        </authorList>
    </citation>
    <scope>NUCLEOTIDE SEQUENCE</scope>
</reference>
<evidence type="ECO:0000313" key="2">
    <source>
        <dbReference type="Proteomes" id="UP000807504"/>
    </source>
</evidence>
<evidence type="ECO:0000313" key="1">
    <source>
        <dbReference type="EMBL" id="KAF8770654.1"/>
    </source>
</evidence>
<protein>
    <submittedName>
        <fullName evidence="1">Uncharacterized protein</fullName>
    </submittedName>
</protein>
<name>A0A8T0EG19_ARGBR</name>